<dbReference type="GO" id="GO:0008270">
    <property type="term" value="F:zinc ion binding"/>
    <property type="evidence" value="ECO:0007669"/>
    <property type="project" value="UniProtKB-KW"/>
</dbReference>
<keyword evidence="2 4" id="KW-0863">Zinc-finger</keyword>
<keyword evidence="8" id="KW-1185">Reference proteome</keyword>
<evidence type="ECO:0000313" key="8">
    <source>
        <dbReference type="Proteomes" id="UP000596742"/>
    </source>
</evidence>
<feature type="non-terminal residue" evidence="7">
    <location>
        <position position="372"/>
    </location>
</feature>
<evidence type="ECO:0000256" key="4">
    <source>
        <dbReference type="PROSITE-ProRule" id="PRU00322"/>
    </source>
</evidence>
<feature type="compositionally biased region" description="Polar residues" evidence="5">
    <location>
        <begin position="98"/>
        <end position="108"/>
    </location>
</feature>
<evidence type="ECO:0000256" key="5">
    <source>
        <dbReference type="SAM" id="MobiDB-lite"/>
    </source>
</evidence>
<sequence length="372" mass="41744">MWVCLKCHDFNDSSKEKCGKCEMPRQEKENPKGKHEHKNANFLSNRKTMYTRGNAKGWQKANQAGYERQSLVRRVEGTSLVPAIQAEYQRKSAVGRLESTSSPPTIQPGQERKSAVGRLEATHTVPTIQQGNEQKTVAQILQELSLAGISQSVPGPKEYSKKQEPVSVVPISQPVQVPREHIGIKLKSISSAPSTKEHDSNYLIVAALDFGTAYSGYAFSMRGDFKTNPLKIHVNQAWNAGGRQLLSLKTPTTLLLNPDKQFKAFGYEAENAYSNLAMDDDHFDHFLFRRFKMNLHNKKKIGNDLIIEDITGKPMAALDVFTLSIKELVKHLMALLEKHGTGVEMQEIRWVLTVPAIWTDSAKQFMRKGAVQ</sequence>
<evidence type="ECO:0000256" key="2">
    <source>
        <dbReference type="ARBA" id="ARBA00022771"/>
    </source>
</evidence>
<dbReference type="SUPFAM" id="SSF53067">
    <property type="entry name" value="Actin-like ATPase domain"/>
    <property type="match status" value="1"/>
</dbReference>
<dbReference type="PANTHER" id="PTHR14187">
    <property type="entry name" value="ALPHA KINASE/ELONGATION FACTOR 2 KINASE"/>
    <property type="match status" value="1"/>
</dbReference>
<accession>A0A8B6HT01</accession>
<feature type="domain" description="RanBP2-type" evidence="6">
    <location>
        <begin position="1"/>
        <end position="27"/>
    </location>
</feature>
<evidence type="ECO:0000256" key="1">
    <source>
        <dbReference type="ARBA" id="ARBA00022723"/>
    </source>
</evidence>
<dbReference type="Proteomes" id="UP000596742">
    <property type="component" value="Unassembled WGS sequence"/>
</dbReference>
<dbReference type="PANTHER" id="PTHR14187:SF5">
    <property type="entry name" value="HEAT SHOCK 70 KDA PROTEIN 12A"/>
    <property type="match status" value="1"/>
</dbReference>
<dbReference type="PROSITE" id="PS50199">
    <property type="entry name" value="ZF_RANBP2_2"/>
    <property type="match status" value="1"/>
</dbReference>
<dbReference type="AlphaFoldDB" id="A0A8B6HT01"/>
<keyword evidence="3" id="KW-0862">Zinc</keyword>
<evidence type="ECO:0000313" key="7">
    <source>
        <dbReference type="EMBL" id="VDI84296.1"/>
    </source>
</evidence>
<organism evidence="7 8">
    <name type="scientific">Mytilus galloprovincialis</name>
    <name type="common">Mediterranean mussel</name>
    <dbReference type="NCBI Taxonomy" id="29158"/>
    <lineage>
        <taxon>Eukaryota</taxon>
        <taxon>Metazoa</taxon>
        <taxon>Spiralia</taxon>
        <taxon>Lophotrochozoa</taxon>
        <taxon>Mollusca</taxon>
        <taxon>Bivalvia</taxon>
        <taxon>Autobranchia</taxon>
        <taxon>Pteriomorphia</taxon>
        <taxon>Mytilida</taxon>
        <taxon>Mytiloidea</taxon>
        <taxon>Mytilidae</taxon>
        <taxon>Mytilinae</taxon>
        <taxon>Mytilus</taxon>
    </lineage>
</organism>
<keyword evidence="1" id="KW-0479">Metal-binding</keyword>
<dbReference type="InterPro" id="IPR001876">
    <property type="entry name" value="Znf_RanBP2"/>
</dbReference>
<protein>
    <recommendedName>
        <fullName evidence="6">RanBP2-type domain-containing protein</fullName>
    </recommendedName>
</protein>
<name>A0A8B6HT01_MYTGA</name>
<dbReference type="PROSITE" id="PS01358">
    <property type="entry name" value="ZF_RANBP2_1"/>
    <property type="match status" value="1"/>
</dbReference>
<reference evidence="7" key="1">
    <citation type="submission" date="2018-11" db="EMBL/GenBank/DDBJ databases">
        <authorList>
            <person name="Alioto T."/>
            <person name="Alioto T."/>
        </authorList>
    </citation>
    <scope>NUCLEOTIDE SEQUENCE</scope>
</reference>
<comment type="caution">
    <text evidence="7">The sequence shown here is derived from an EMBL/GenBank/DDBJ whole genome shotgun (WGS) entry which is preliminary data.</text>
</comment>
<feature type="region of interest" description="Disordered" evidence="5">
    <location>
        <begin position="94"/>
        <end position="116"/>
    </location>
</feature>
<evidence type="ECO:0000256" key="3">
    <source>
        <dbReference type="ARBA" id="ARBA00022833"/>
    </source>
</evidence>
<gene>
    <name evidence="7" type="ORF">MGAL_10B081558</name>
</gene>
<proteinExistence type="predicted"/>
<dbReference type="InterPro" id="IPR043129">
    <property type="entry name" value="ATPase_NBD"/>
</dbReference>
<dbReference type="OrthoDB" id="10427195at2759"/>
<dbReference type="Gene3D" id="3.30.420.40">
    <property type="match status" value="1"/>
</dbReference>
<dbReference type="EMBL" id="UYJE01010557">
    <property type="protein sequence ID" value="VDI84296.1"/>
    <property type="molecule type" value="Genomic_DNA"/>
</dbReference>
<evidence type="ECO:0000259" key="6">
    <source>
        <dbReference type="PROSITE" id="PS50199"/>
    </source>
</evidence>